<dbReference type="RefSeq" id="WP_047813732.1">
    <property type="nucleotide sequence ID" value="NZ_LECT01000016.1"/>
</dbReference>
<dbReference type="AlphaFoldDB" id="A0A0J1BHV3"/>
<dbReference type="OrthoDB" id="254153at2"/>
<comment type="caution">
    <text evidence="2">The sequence shown here is derived from an EMBL/GenBank/DDBJ whole genome shotgun (WGS) entry which is preliminary data.</text>
</comment>
<proteinExistence type="predicted"/>
<evidence type="ECO:0000313" key="2">
    <source>
        <dbReference type="EMBL" id="KLU06107.1"/>
    </source>
</evidence>
<organism evidence="2 3">
    <name type="scientific">Rhodopirellula islandica</name>
    <dbReference type="NCBI Taxonomy" id="595434"/>
    <lineage>
        <taxon>Bacteria</taxon>
        <taxon>Pseudomonadati</taxon>
        <taxon>Planctomycetota</taxon>
        <taxon>Planctomycetia</taxon>
        <taxon>Pirellulales</taxon>
        <taxon>Pirellulaceae</taxon>
        <taxon>Rhodopirellula</taxon>
    </lineage>
</organism>
<feature type="region of interest" description="Disordered" evidence="1">
    <location>
        <begin position="261"/>
        <end position="293"/>
    </location>
</feature>
<keyword evidence="2" id="KW-0812">Transmembrane</keyword>
<accession>A0A0J1BHV3</accession>
<evidence type="ECO:0000313" key="3">
    <source>
        <dbReference type="Proteomes" id="UP000036367"/>
    </source>
</evidence>
<dbReference type="EMBL" id="LECT01000016">
    <property type="protein sequence ID" value="KLU06107.1"/>
    <property type="molecule type" value="Genomic_DNA"/>
</dbReference>
<keyword evidence="3" id="KW-1185">Reference proteome</keyword>
<gene>
    <name evidence="2" type="ORF">RISK_001958</name>
</gene>
<dbReference type="Proteomes" id="UP000036367">
    <property type="component" value="Unassembled WGS sequence"/>
</dbReference>
<evidence type="ECO:0000256" key="1">
    <source>
        <dbReference type="SAM" id="MobiDB-lite"/>
    </source>
</evidence>
<keyword evidence="2" id="KW-0472">Membrane</keyword>
<name>A0A0J1BHV3_RHOIS</name>
<dbReference type="PATRIC" id="fig|595434.4.peg.1878"/>
<sequence length="293" mass="32964">MNESASPASETDFHASRVGHRRIRFQLTPLMDLLLIIVFAQFMEMRETSQEQTREISQERQALLEEQAMWRSERDRAVAERNMALATQQSSAQDVGRAIEMLRGWLNLDTDESKATILRPGIDSQDVIARAIERSRQLASADPNTLIRFLVGHDELLKRAEVWTVHARETGDVVFEASGHTETFRLESQRQSQRTQEIADRLFAAYKQTPQPKGLIVVLVSYAPRSVAGVYQPLIDAMPATLERLRADTPTSRFEYTVLGAAQAPEQSNDMDAAEPSTETENLTPLQGKPDDA</sequence>
<dbReference type="STRING" id="595434.RISK_001958"/>
<reference evidence="2" key="1">
    <citation type="submission" date="2015-05" db="EMBL/GenBank/DDBJ databases">
        <title>Permanent draft genome of Rhodopirellula islandicus K833.</title>
        <authorList>
            <person name="Kizina J."/>
            <person name="Richter M."/>
            <person name="Glockner F.O."/>
            <person name="Harder J."/>
        </authorList>
    </citation>
    <scope>NUCLEOTIDE SEQUENCE [LARGE SCALE GENOMIC DNA]</scope>
    <source>
        <strain evidence="2">K833</strain>
    </source>
</reference>
<protein>
    <submittedName>
        <fullName evidence="2">Transmembrane protein</fullName>
    </submittedName>
</protein>